<dbReference type="InterPro" id="IPR027443">
    <property type="entry name" value="IPNS-like_sf"/>
</dbReference>
<dbReference type="PANTHER" id="PTHR47990">
    <property type="entry name" value="2-OXOGLUTARATE (2OG) AND FE(II)-DEPENDENT OXYGENASE SUPERFAMILY PROTEIN-RELATED"/>
    <property type="match status" value="1"/>
</dbReference>
<keyword evidence="6" id="KW-0266">Ethylene biosynthesis</keyword>
<dbReference type="Gene3D" id="2.60.120.330">
    <property type="entry name" value="B-lactam Antibiotic, Isopenicillin N Synthase, Chain"/>
    <property type="match status" value="1"/>
</dbReference>
<dbReference type="InterPro" id="IPR026992">
    <property type="entry name" value="DIOX_N"/>
</dbReference>
<organism evidence="13 14">
    <name type="scientific">Marinibacterium profundimaris</name>
    <dbReference type="NCBI Taxonomy" id="1679460"/>
    <lineage>
        <taxon>Bacteria</taxon>
        <taxon>Pseudomonadati</taxon>
        <taxon>Pseudomonadota</taxon>
        <taxon>Alphaproteobacteria</taxon>
        <taxon>Rhodobacterales</taxon>
        <taxon>Paracoccaceae</taxon>
        <taxon>Marinibacterium</taxon>
    </lineage>
</organism>
<dbReference type="PRINTS" id="PR00682">
    <property type="entry name" value="IPNSYNTHASE"/>
</dbReference>
<evidence type="ECO:0000256" key="6">
    <source>
        <dbReference type="ARBA" id="ARBA00022666"/>
    </source>
</evidence>
<dbReference type="InterPro" id="IPR044861">
    <property type="entry name" value="IPNS-like_FE2OG_OXY"/>
</dbReference>
<comment type="catalytic activity">
    <reaction evidence="10">
        <text>L-arginine + 2-oxoglutarate + O2 = guanidine + L-glutamate 5-semialdehyde + succinate + CO2</text>
        <dbReference type="Rhea" id="RHEA:31535"/>
        <dbReference type="ChEBI" id="CHEBI:15379"/>
        <dbReference type="ChEBI" id="CHEBI:16526"/>
        <dbReference type="ChEBI" id="CHEBI:16810"/>
        <dbReference type="ChEBI" id="CHEBI:30031"/>
        <dbReference type="ChEBI" id="CHEBI:30087"/>
        <dbReference type="ChEBI" id="CHEBI:32682"/>
        <dbReference type="ChEBI" id="CHEBI:58066"/>
        <dbReference type="EC" id="1.14.20.7"/>
    </reaction>
</comment>
<feature type="domain" description="Fe2OG dioxygenase" evidence="12">
    <location>
        <begin position="186"/>
        <end position="287"/>
    </location>
</feature>
<dbReference type="PROSITE" id="PS51471">
    <property type="entry name" value="FE2OG_OXY"/>
    <property type="match status" value="1"/>
</dbReference>
<evidence type="ECO:0000256" key="5">
    <source>
        <dbReference type="ARBA" id="ARBA00019045"/>
    </source>
</evidence>
<dbReference type="EC" id="1.13.12.19" evidence="4"/>
<reference evidence="13 14" key="1">
    <citation type="submission" date="2013-04" db="EMBL/GenBank/DDBJ databases">
        <title>Oceanicola sp. 22II1-22F33 Genome Sequencing.</title>
        <authorList>
            <person name="Lai Q."/>
            <person name="Li G."/>
            <person name="Shao Z."/>
        </authorList>
    </citation>
    <scope>NUCLEOTIDE SEQUENCE [LARGE SCALE GENOMIC DNA]</scope>
    <source>
        <strain evidence="13 14">22II1-22F33</strain>
    </source>
</reference>
<evidence type="ECO:0000256" key="2">
    <source>
        <dbReference type="ARBA" id="ARBA00004767"/>
    </source>
</evidence>
<evidence type="ECO:0000256" key="10">
    <source>
        <dbReference type="ARBA" id="ARBA00049359"/>
    </source>
</evidence>
<dbReference type="Pfam" id="PF03171">
    <property type="entry name" value="2OG-FeII_Oxy"/>
    <property type="match status" value="1"/>
</dbReference>
<evidence type="ECO:0000313" key="13">
    <source>
        <dbReference type="EMBL" id="OWU73654.1"/>
    </source>
</evidence>
<dbReference type="GO" id="GO:0046872">
    <property type="term" value="F:metal ion binding"/>
    <property type="evidence" value="ECO:0007669"/>
    <property type="project" value="UniProtKB-KW"/>
</dbReference>
<sequence length="332" mass="37271">MTKLPTAYDQARGIDVTEIPVIDLHPFRSGGLAARQKVAAKIAEACRRVGFFYITGHGVSQGLIDDAFGANKAFFDQPFEKRMESAATRDHWRGYVPSKMEGEGGAVGGSIQTYRLMLDLAANDPDVLMGKPMHQPNRWVDHLPGFNDTVQAYMAEMEVLSNVLRRAFALGLDLPEEFFEPFYRRPLIQQSLLYYPPADRPEDVQIGAGEHRDTGAFTILMQDETGGLEVGHLEHEWVAAPPIRGSYVINIGDMMMRWTNGRFVSTLHRVVNRATTARYSMPYFANPDYEAIIAPVPQLIEPGTEAAYPPIHFGQYMDDFYKMGMAYLDRVA</sequence>
<evidence type="ECO:0000256" key="1">
    <source>
        <dbReference type="ARBA" id="ARBA00001954"/>
    </source>
</evidence>
<evidence type="ECO:0000256" key="8">
    <source>
        <dbReference type="ARBA" id="ARBA00031282"/>
    </source>
</evidence>
<dbReference type="OrthoDB" id="21825at2"/>
<dbReference type="InterPro" id="IPR005123">
    <property type="entry name" value="Oxoglu/Fe-dep_dioxygenase_dom"/>
</dbReference>
<keyword evidence="11" id="KW-0560">Oxidoreductase</keyword>
<comment type="catalytic activity">
    <reaction evidence="9">
        <text>2-oxoglutarate + O2 + 2 H(+) = ethene + 3 CO2 + H2O</text>
        <dbReference type="Rhea" id="RHEA:31523"/>
        <dbReference type="ChEBI" id="CHEBI:15377"/>
        <dbReference type="ChEBI" id="CHEBI:15378"/>
        <dbReference type="ChEBI" id="CHEBI:15379"/>
        <dbReference type="ChEBI" id="CHEBI:16526"/>
        <dbReference type="ChEBI" id="CHEBI:16810"/>
        <dbReference type="ChEBI" id="CHEBI:18153"/>
        <dbReference type="EC" id="1.13.12.19"/>
    </reaction>
</comment>
<evidence type="ECO:0000256" key="3">
    <source>
        <dbReference type="ARBA" id="ARBA00012293"/>
    </source>
</evidence>
<evidence type="ECO:0000256" key="11">
    <source>
        <dbReference type="RuleBase" id="RU003682"/>
    </source>
</evidence>
<comment type="similarity">
    <text evidence="11">Belongs to the iron/ascorbate-dependent oxidoreductase family.</text>
</comment>
<dbReference type="Proteomes" id="UP000215377">
    <property type="component" value="Unassembled WGS sequence"/>
</dbReference>
<comment type="pathway">
    <text evidence="2">Alkene biosynthesis; ethylene biosynthesis via 2-oxoglutarate.</text>
</comment>
<evidence type="ECO:0000256" key="7">
    <source>
        <dbReference type="ARBA" id="ARBA00031011"/>
    </source>
</evidence>
<protein>
    <recommendedName>
        <fullName evidence="5">2-oxoglutarate-dependent ethylene/succinate-forming enzyme</fullName>
        <ecNumber evidence="4">1.13.12.19</ecNumber>
        <ecNumber evidence="3">1.14.20.7</ecNumber>
    </recommendedName>
    <alternativeName>
        <fullName evidence="7">2-oxoglutarate dioxygenase (ethylene-forming)</fullName>
    </alternativeName>
    <alternativeName>
        <fullName evidence="8">2-oxoglutarate/L-arginine monooxygenase/decarboxylase (succinate-forming)</fullName>
    </alternativeName>
</protein>
<evidence type="ECO:0000256" key="4">
    <source>
        <dbReference type="ARBA" id="ARBA00012531"/>
    </source>
</evidence>
<keyword evidence="11" id="KW-0479">Metal-binding</keyword>
<dbReference type="Pfam" id="PF14226">
    <property type="entry name" value="DIOX_N"/>
    <property type="match status" value="1"/>
</dbReference>
<accession>A0A225NIU6</accession>
<dbReference type="GO" id="GO:0102276">
    <property type="term" value="F:2-oxoglutarate oxygenase/decarboxylase (ethylene-forming) activity"/>
    <property type="evidence" value="ECO:0007669"/>
    <property type="project" value="UniProtKB-EC"/>
</dbReference>
<evidence type="ECO:0000313" key="14">
    <source>
        <dbReference type="Proteomes" id="UP000215377"/>
    </source>
</evidence>
<dbReference type="AlphaFoldDB" id="A0A225NIU6"/>
<comment type="caution">
    <text evidence="13">The sequence shown here is derived from an EMBL/GenBank/DDBJ whole genome shotgun (WGS) entry which is preliminary data.</text>
</comment>
<keyword evidence="11" id="KW-0408">Iron</keyword>
<evidence type="ECO:0000256" key="9">
    <source>
        <dbReference type="ARBA" id="ARBA00047725"/>
    </source>
</evidence>
<keyword evidence="14" id="KW-1185">Reference proteome</keyword>
<dbReference type="EC" id="1.14.20.7" evidence="3"/>
<comment type="cofactor">
    <cofactor evidence="1">
        <name>Fe(2+)</name>
        <dbReference type="ChEBI" id="CHEBI:29033"/>
    </cofactor>
</comment>
<dbReference type="RefSeq" id="WP_088650391.1">
    <property type="nucleotide sequence ID" value="NZ_AQQR01000004.1"/>
</dbReference>
<evidence type="ECO:0000259" key="12">
    <source>
        <dbReference type="PROSITE" id="PS51471"/>
    </source>
</evidence>
<proteinExistence type="inferred from homology"/>
<name>A0A225NIU6_9RHOB</name>
<dbReference type="EMBL" id="AQQR01000004">
    <property type="protein sequence ID" value="OWU73654.1"/>
    <property type="molecule type" value="Genomic_DNA"/>
</dbReference>
<dbReference type="GO" id="GO:0009693">
    <property type="term" value="P:ethylene biosynthetic process"/>
    <property type="evidence" value="ECO:0007669"/>
    <property type="project" value="UniProtKB-KW"/>
</dbReference>
<gene>
    <name evidence="13" type="ORF">ATO3_13550</name>
</gene>
<dbReference type="SUPFAM" id="SSF51197">
    <property type="entry name" value="Clavaminate synthase-like"/>
    <property type="match status" value="1"/>
</dbReference>
<dbReference type="InterPro" id="IPR050231">
    <property type="entry name" value="Iron_ascorbate_oxido_reductase"/>
</dbReference>